<protein>
    <submittedName>
        <fullName evidence="4">Sulfatase-like hydrolase/transferase</fullName>
    </submittedName>
</protein>
<dbReference type="CDD" id="cd16033">
    <property type="entry name" value="sulfatase_like"/>
    <property type="match status" value="1"/>
</dbReference>
<feature type="domain" description="Sulfatase N-terminal" evidence="3">
    <location>
        <begin position="4"/>
        <end position="381"/>
    </location>
</feature>
<evidence type="ECO:0000256" key="1">
    <source>
        <dbReference type="ARBA" id="ARBA00008779"/>
    </source>
</evidence>
<dbReference type="Proteomes" id="UP000683246">
    <property type="component" value="Chromosome"/>
</dbReference>
<evidence type="ECO:0000259" key="3">
    <source>
        <dbReference type="Pfam" id="PF00884"/>
    </source>
</evidence>
<evidence type="ECO:0000256" key="2">
    <source>
        <dbReference type="ARBA" id="ARBA00022801"/>
    </source>
</evidence>
<dbReference type="Pfam" id="PF00884">
    <property type="entry name" value="Sulfatase"/>
    <property type="match status" value="1"/>
</dbReference>
<dbReference type="GO" id="GO:0004065">
    <property type="term" value="F:arylsulfatase activity"/>
    <property type="evidence" value="ECO:0007669"/>
    <property type="project" value="TreeGrafter"/>
</dbReference>
<name>A0A8J8MIV3_9FIRM</name>
<comment type="similarity">
    <text evidence="1">Belongs to the sulfatase family.</text>
</comment>
<proteinExistence type="inferred from homology"/>
<accession>A0A8J8MIV3</accession>
<dbReference type="PANTHER" id="PTHR42693">
    <property type="entry name" value="ARYLSULFATASE FAMILY MEMBER"/>
    <property type="match status" value="1"/>
</dbReference>
<dbReference type="InterPro" id="IPR017850">
    <property type="entry name" value="Alkaline_phosphatase_core_sf"/>
</dbReference>
<dbReference type="Gene3D" id="3.40.720.10">
    <property type="entry name" value="Alkaline Phosphatase, subunit A"/>
    <property type="match status" value="1"/>
</dbReference>
<dbReference type="PANTHER" id="PTHR42693:SF53">
    <property type="entry name" value="ENDO-4-O-SULFATASE"/>
    <property type="match status" value="1"/>
</dbReference>
<dbReference type="SUPFAM" id="SSF53649">
    <property type="entry name" value="Alkaline phosphatase-like"/>
    <property type="match status" value="1"/>
</dbReference>
<organism evidence="4 5">
    <name type="scientific">Vallitalea pronyensis</name>
    <dbReference type="NCBI Taxonomy" id="1348613"/>
    <lineage>
        <taxon>Bacteria</taxon>
        <taxon>Bacillati</taxon>
        <taxon>Bacillota</taxon>
        <taxon>Clostridia</taxon>
        <taxon>Lachnospirales</taxon>
        <taxon>Vallitaleaceae</taxon>
        <taxon>Vallitalea</taxon>
    </lineage>
</organism>
<dbReference type="InterPro" id="IPR050738">
    <property type="entry name" value="Sulfatase"/>
</dbReference>
<dbReference type="KEGG" id="vpy:HZI73_08055"/>
<dbReference type="InterPro" id="IPR000917">
    <property type="entry name" value="Sulfatase_N"/>
</dbReference>
<dbReference type="EMBL" id="CP058649">
    <property type="protein sequence ID" value="QUI22252.1"/>
    <property type="molecule type" value="Genomic_DNA"/>
</dbReference>
<evidence type="ECO:0000313" key="5">
    <source>
        <dbReference type="Proteomes" id="UP000683246"/>
    </source>
</evidence>
<dbReference type="AlphaFoldDB" id="A0A8J8MIV3"/>
<sequence length="514" mass="59415">MSKPNILIFMTDQQRGDTIFPYERAKTPHITAFCKEGLSFAQAHTVAPHCCPSRATFFSGLYPSQHGVWNNVNVGNTLSKGLYKGVHLFSEALREDGYRMYYGGKWHVSNLESQQDRGFDVARVPRPYERKDYEHEAPLQREWDKYEGYRVKDKREEGEIIRPGYGTYTHYGLDECPKNDKKVIDDAIDIILNRHTVDQEEYGETYIRNHGGKDFDQRPWCQMIAPNGPHDPYFVPQRFLDMYPIETIQLPKSYKDRMLDKPGLYRKTRDRFDQLSEREHKEAIRHYLALCSYEDDLFGQVLEALEASGEADNTLVLYVSDHGDYMAEHGLWCKGLPCFKGAYHIPAAMRWPKGIKNPGRIIHDYITLADFAPTFLDVCGIEPSMKMTGKSLLPYMQDQQPEHVQDALFTQSNGNELYGIQRSITTKAWKYVYNGFDYDELYNLEEDPHEMVNVLDAYQDSPILKALSSRLWSFARETGDVCINQYVMVSLAPFGPGVIYESSCDEEHPEKGMR</sequence>
<gene>
    <name evidence="4" type="ORF">HZI73_08055</name>
</gene>
<keyword evidence="5" id="KW-1185">Reference proteome</keyword>
<keyword evidence="2 4" id="KW-0378">Hydrolase</keyword>
<reference evidence="4" key="1">
    <citation type="submission" date="2020-07" db="EMBL/GenBank/DDBJ databases">
        <title>Vallitalea pronyensis genome.</title>
        <authorList>
            <person name="Postec A."/>
        </authorList>
    </citation>
    <scope>NUCLEOTIDE SEQUENCE</scope>
    <source>
        <strain evidence="4">FatNI3</strain>
    </source>
</reference>
<dbReference type="RefSeq" id="WP_212697735.1">
    <property type="nucleotide sequence ID" value="NZ_CP058649.1"/>
</dbReference>
<evidence type="ECO:0000313" key="4">
    <source>
        <dbReference type="EMBL" id="QUI22252.1"/>
    </source>
</evidence>